<dbReference type="Pfam" id="PF18701">
    <property type="entry name" value="DUF5641"/>
    <property type="match status" value="1"/>
</dbReference>
<dbReference type="PANTHER" id="PTHR47331">
    <property type="entry name" value="PHD-TYPE DOMAIN-CONTAINING PROTEIN"/>
    <property type="match status" value="1"/>
</dbReference>
<evidence type="ECO:0000313" key="2">
    <source>
        <dbReference type="EMBL" id="CAB4027198.1"/>
    </source>
</evidence>
<dbReference type="OrthoDB" id="6608729at2759"/>
<organism evidence="2 3">
    <name type="scientific">Paramuricea clavata</name>
    <name type="common">Red gorgonian</name>
    <name type="synonym">Violescent sea-whip</name>
    <dbReference type="NCBI Taxonomy" id="317549"/>
    <lineage>
        <taxon>Eukaryota</taxon>
        <taxon>Metazoa</taxon>
        <taxon>Cnidaria</taxon>
        <taxon>Anthozoa</taxon>
        <taxon>Octocorallia</taxon>
        <taxon>Malacalcyonacea</taxon>
        <taxon>Plexauridae</taxon>
        <taxon>Paramuricea</taxon>
    </lineage>
</organism>
<dbReference type="InterPro" id="IPR040676">
    <property type="entry name" value="DUF5641"/>
</dbReference>
<dbReference type="AlphaFoldDB" id="A0A6S7J9C9"/>
<sequence length="125" mass="14418">MVAIGDNILTFSKLQTVCFEEANLVNERSIGRNLTLPDNGTYLCPNDLLLGRATSRIPSGPFLETANPNHRHKFVQKIIDTFWKKWIRDHFPSLIEQKWHTAQRDLMVGDVVLIQDSNEVKLETW</sequence>
<accession>A0A6S7J9C9</accession>
<comment type="caution">
    <text evidence="2">The sequence shown here is derived from an EMBL/GenBank/DDBJ whole genome shotgun (WGS) entry which is preliminary data.</text>
</comment>
<protein>
    <submittedName>
        <fullName evidence="2">Uncharacterized protein LOC110248610, partial</fullName>
    </submittedName>
</protein>
<feature type="domain" description="DUF5641" evidence="1">
    <location>
        <begin position="71"/>
        <end position="120"/>
    </location>
</feature>
<dbReference type="Proteomes" id="UP001152795">
    <property type="component" value="Unassembled WGS sequence"/>
</dbReference>
<keyword evidence="3" id="KW-1185">Reference proteome</keyword>
<gene>
    <name evidence="2" type="ORF">PACLA_8A054827</name>
</gene>
<dbReference type="EMBL" id="CACRXK020014659">
    <property type="protein sequence ID" value="CAB4027198.1"/>
    <property type="molecule type" value="Genomic_DNA"/>
</dbReference>
<proteinExistence type="predicted"/>
<evidence type="ECO:0000313" key="3">
    <source>
        <dbReference type="Proteomes" id="UP001152795"/>
    </source>
</evidence>
<reference evidence="2" key="1">
    <citation type="submission" date="2020-04" db="EMBL/GenBank/DDBJ databases">
        <authorList>
            <person name="Alioto T."/>
            <person name="Alioto T."/>
            <person name="Gomez Garrido J."/>
        </authorList>
    </citation>
    <scope>NUCLEOTIDE SEQUENCE</scope>
    <source>
        <strain evidence="2">A484AB</strain>
    </source>
</reference>
<name>A0A6S7J9C9_PARCT</name>
<evidence type="ECO:0000259" key="1">
    <source>
        <dbReference type="Pfam" id="PF18701"/>
    </source>
</evidence>